<accession>A0A4Y2G048</accession>
<dbReference type="UniPathway" id="UPA00378"/>
<keyword evidence="2" id="KW-1185">Reference proteome</keyword>
<dbReference type="Proteomes" id="UP000499080">
    <property type="component" value="Unassembled WGS sequence"/>
</dbReference>
<evidence type="ECO:0000313" key="1">
    <source>
        <dbReference type="EMBL" id="GBM46008.1"/>
    </source>
</evidence>
<organism evidence="1 2">
    <name type="scientific">Araneus ventricosus</name>
    <name type="common">Orbweaver spider</name>
    <name type="synonym">Epeira ventricosa</name>
    <dbReference type="NCBI Taxonomy" id="182803"/>
    <lineage>
        <taxon>Eukaryota</taxon>
        <taxon>Metazoa</taxon>
        <taxon>Ecdysozoa</taxon>
        <taxon>Arthropoda</taxon>
        <taxon>Chelicerata</taxon>
        <taxon>Arachnida</taxon>
        <taxon>Araneae</taxon>
        <taxon>Araneomorphae</taxon>
        <taxon>Entelegynae</taxon>
        <taxon>Araneoidea</taxon>
        <taxon>Araneidae</taxon>
        <taxon>Araneus</taxon>
    </lineage>
</organism>
<dbReference type="OrthoDB" id="19039at2759"/>
<protein>
    <submittedName>
        <fullName evidence="1">Uncharacterized protein</fullName>
    </submittedName>
</protein>
<reference evidence="1 2" key="1">
    <citation type="journal article" date="2019" name="Sci. Rep.">
        <title>Orb-weaving spider Araneus ventricosus genome elucidates the spidroin gene catalogue.</title>
        <authorList>
            <person name="Kono N."/>
            <person name="Nakamura H."/>
            <person name="Ohtoshi R."/>
            <person name="Moran D.A.P."/>
            <person name="Shinohara A."/>
            <person name="Yoshida Y."/>
            <person name="Fujiwara M."/>
            <person name="Mori M."/>
            <person name="Tomita M."/>
            <person name="Arakawa K."/>
        </authorList>
    </citation>
    <scope>NUCLEOTIDE SEQUENCE [LARGE SCALE GENOMIC DNA]</scope>
</reference>
<dbReference type="EMBL" id="BGPR01097567">
    <property type="protein sequence ID" value="GBM46008.1"/>
    <property type="molecule type" value="Genomic_DNA"/>
</dbReference>
<dbReference type="AlphaFoldDB" id="A0A4Y2G048"/>
<gene>
    <name evidence="1" type="ORF">AVEN_134079_1</name>
</gene>
<sequence length="60" mass="6577">MVNMCATVLILNISSHNYPGGVAMANLHEIEMGAKDLNIHIDVYSAQTGVSRFTELDPSW</sequence>
<evidence type="ECO:0000313" key="2">
    <source>
        <dbReference type="Proteomes" id="UP000499080"/>
    </source>
</evidence>
<comment type="caution">
    <text evidence="1">The sequence shown here is derived from an EMBL/GenBank/DDBJ whole genome shotgun (WGS) entry which is preliminary data.</text>
</comment>
<name>A0A4Y2G048_ARAVE</name>
<proteinExistence type="predicted"/>
<feature type="non-terminal residue" evidence="1">
    <location>
        <position position="60"/>
    </location>
</feature>